<reference evidence="2" key="1">
    <citation type="submission" date="2013-05" db="EMBL/GenBank/DDBJ databases">
        <authorList>
            <person name="Harkins D.M."/>
            <person name="Durkin A.S."/>
            <person name="Brinkac L.M."/>
            <person name="Haft D.H."/>
            <person name="Selengut J.D."/>
            <person name="Sanka R."/>
            <person name="DePew J."/>
            <person name="Purushe J."/>
            <person name="Hartskeerl R.A."/>
            <person name="Ahmed A."/>
            <person name="van der Linden H."/>
            <person name="Goris M.G.A."/>
            <person name="Vinetz J.M."/>
            <person name="Sutton G.G."/>
            <person name="Nierman W.C."/>
            <person name="Fouts D.E."/>
        </authorList>
    </citation>
    <scope>NUCLEOTIDE SEQUENCE [LARGE SCALE GENOMIC DNA]</scope>
    <source>
        <strain evidence="2">L 60</strain>
    </source>
</reference>
<dbReference type="OrthoDB" id="4964195at2"/>
<protein>
    <submittedName>
        <fullName evidence="2">PF08878 domain protein</fullName>
    </submittedName>
</protein>
<dbReference type="Proteomes" id="UP000018747">
    <property type="component" value="Unassembled WGS sequence"/>
</dbReference>
<name>V6HTU5_9LEPT</name>
<feature type="domain" description="Anti-bacteriophage protein A/HamA C-terminal" evidence="1">
    <location>
        <begin position="11"/>
        <end position="298"/>
    </location>
</feature>
<proteinExistence type="predicted"/>
<dbReference type="EMBL" id="AHMT02000058">
    <property type="protein sequence ID" value="EQA60626.1"/>
    <property type="molecule type" value="Genomic_DNA"/>
</dbReference>
<evidence type="ECO:0000259" key="1">
    <source>
        <dbReference type="Pfam" id="PF08878"/>
    </source>
</evidence>
<dbReference type="InterPro" id="IPR014976">
    <property type="entry name" value="AbpA_HamA_C"/>
</dbReference>
<evidence type="ECO:0000313" key="2">
    <source>
        <dbReference type="EMBL" id="EQA60626.1"/>
    </source>
</evidence>
<dbReference type="RefSeq" id="WP_020985218.1">
    <property type="nucleotide sequence ID" value="NZ_AHMT02000058.1"/>
</dbReference>
<dbReference type="AlphaFoldDB" id="V6HTU5"/>
<sequence length="301" mass="35244">MELKTSVPKNFLDLFYNEIECEIPDTQSKLNLRILKIENNRFCYDDLVEKLAECVVHFTLSRTSLEDLSVEGKYSKPYREAVRRFRDYTNNDGEAGELLLYCFLEAHLNAPKIVSKLELKTSSNDYVKGSDGVHILKLDDKEYQLIFGESKLHTGLTSSLSEAFQSIHDFIYRPKNNINHEISIINTQLLKEAYDEDLYKLIKEIIIPKANHPKEIKKDNAFAIFAGFNIELSDVEKKMGNREFEIHLRNRIRSEVEGKKENIKNKIQQHQLYGYTFYTYIFPFIDIENTRKKIIQKLTTP</sequence>
<gene>
    <name evidence="2" type="ORF">LEP1GSC062_2795</name>
</gene>
<organism evidence="2 3">
    <name type="scientific">Leptospira alexanderi serovar Manhao 3 str. L 60</name>
    <dbReference type="NCBI Taxonomy" id="1049759"/>
    <lineage>
        <taxon>Bacteria</taxon>
        <taxon>Pseudomonadati</taxon>
        <taxon>Spirochaetota</taxon>
        <taxon>Spirochaetia</taxon>
        <taxon>Leptospirales</taxon>
        <taxon>Leptospiraceae</taxon>
        <taxon>Leptospira</taxon>
    </lineage>
</organism>
<accession>V6HTU5</accession>
<dbReference type="Pfam" id="PF08878">
    <property type="entry name" value="HamA"/>
    <property type="match status" value="1"/>
</dbReference>
<keyword evidence="3" id="KW-1185">Reference proteome</keyword>
<evidence type="ECO:0000313" key="3">
    <source>
        <dbReference type="Proteomes" id="UP000018747"/>
    </source>
</evidence>
<comment type="caution">
    <text evidence="2">The sequence shown here is derived from an EMBL/GenBank/DDBJ whole genome shotgun (WGS) entry which is preliminary data.</text>
</comment>